<name>A0ACC1LIS7_9FUNG</name>
<proteinExistence type="predicted"/>
<accession>A0ACC1LIS7</accession>
<dbReference type="EC" id="6.1.1.4" evidence="1"/>
<evidence type="ECO:0000313" key="1">
    <source>
        <dbReference type="EMBL" id="KAJ2809697.1"/>
    </source>
</evidence>
<comment type="caution">
    <text evidence="1">The sequence shown here is derived from an EMBL/GenBank/DDBJ whole genome shotgun (WGS) entry which is preliminary data.</text>
</comment>
<keyword evidence="2" id="KW-1185">Reference proteome</keyword>
<protein>
    <submittedName>
        <fullName evidence="1">Cytosolic leucyl tRNA synthetase</fullName>
        <ecNumber evidence="1">6.1.1.4</ecNumber>
    </submittedName>
</protein>
<dbReference type="Proteomes" id="UP001140096">
    <property type="component" value="Unassembled WGS sequence"/>
</dbReference>
<gene>
    <name evidence="1" type="primary">CDC60_1</name>
    <name evidence="1" type="ORF">H4S07_003108</name>
</gene>
<dbReference type="EMBL" id="JANBUP010000931">
    <property type="protein sequence ID" value="KAJ2809697.1"/>
    <property type="molecule type" value="Genomic_DNA"/>
</dbReference>
<evidence type="ECO:0000313" key="2">
    <source>
        <dbReference type="Proteomes" id="UP001140096"/>
    </source>
</evidence>
<organism evidence="1 2">
    <name type="scientific">Coemansia furcata</name>
    <dbReference type="NCBI Taxonomy" id="417177"/>
    <lineage>
        <taxon>Eukaryota</taxon>
        <taxon>Fungi</taxon>
        <taxon>Fungi incertae sedis</taxon>
        <taxon>Zoopagomycota</taxon>
        <taxon>Kickxellomycotina</taxon>
        <taxon>Kickxellomycetes</taxon>
        <taxon>Kickxellales</taxon>
        <taxon>Kickxellaceae</taxon>
        <taxon>Coemansia</taxon>
    </lineage>
</organism>
<sequence length="277" mass="31718">MEIEKHWQADWKENHLFEVDMPENGDLTTEELHAKYPKWMGTFPYPYMNGSLHLGHGFSISKIEFATGWECLKGKRALFPLSFHVTGMPIKASADKIAHELELFGPNFELPKEDDSEILSEKVEGMSVDVTPKAGANFKAKKTKVAAKSGGAKYQFQIMQAQGISNEEIAKFANMQYWLKYYPPIAMADLNSLGCKIDWRRTFLTTEHNPYYDSFARWQFQHLLDMNKIKFGEHLTVWSAKDVQPCMDHDHQSGEGVGLQEYTGIKLEVLQWSEQGS</sequence>
<keyword evidence="1" id="KW-0030">Aminoacyl-tRNA synthetase</keyword>
<keyword evidence="1" id="KW-0436">Ligase</keyword>
<reference evidence="1" key="1">
    <citation type="submission" date="2022-07" db="EMBL/GenBank/DDBJ databases">
        <title>Phylogenomic reconstructions and comparative analyses of Kickxellomycotina fungi.</title>
        <authorList>
            <person name="Reynolds N.K."/>
            <person name="Stajich J.E."/>
            <person name="Barry K."/>
            <person name="Grigoriev I.V."/>
            <person name="Crous P."/>
            <person name="Smith M.E."/>
        </authorList>
    </citation>
    <scope>NUCLEOTIDE SEQUENCE</scope>
    <source>
        <strain evidence="1">CBS 102833</strain>
    </source>
</reference>